<keyword evidence="3" id="KW-1185">Reference proteome</keyword>
<dbReference type="PROSITE" id="PS50007">
    <property type="entry name" value="PIPLC_X_DOMAIN"/>
    <property type="match status" value="1"/>
</dbReference>
<evidence type="ECO:0000313" key="3">
    <source>
        <dbReference type="Proteomes" id="UP001215598"/>
    </source>
</evidence>
<sequence length="351" mass="38652">MLVGCSRRKPRMRENHSIEDDHSRWKIEAGLQWRPQEKFRDPGSIAGCNNSALGANSDPREMNRVHDRQENLHRLINQSAPELYKTPAGAGCKMSDGDSWLGKASDAASNTGRDSAFWGNTGDSVQHRFQSSFGTFSTGKLKQARVLLKPELLLDNHIQILQRASSADGQGPFQENNGANRYHEKRPRRLSDSVAPNTNHTTREHGEPFRVWILGTSQIRSDGCPVDIPEGGTAPGSNRGTEGTKSVKFERFLRGLEINSWRDDFRCKSGSVYIHEGILRGPSELAGENLIRALNDELAGENITQAHRNYGESLSAPAGTVDIKSFQGFCGTGVAGKKFENVAKTGLLAWA</sequence>
<proteinExistence type="predicted"/>
<dbReference type="AlphaFoldDB" id="A0AAD7HYH8"/>
<feature type="compositionally biased region" description="Polar residues" evidence="1">
    <location>
        <begin position="165"/>
        <end position="179"/>
    </location>
</feature>
<evidence type="ECO:0000256" key="1">
    <source>
        <dbReference type="SAM" id="MobiDB-lite"/>
    </source>
</evidence>
<accession>A0AAD7HYH8</accession>
<reference evidence="2" key="1">
    <citation type="submission" date="2023-03" db="EMBL/GenBank/DDBJ databases">
        <title>Massive genome expansion in bonnet fungi (Mycena s.s.) driven by repeated elements and novel gene families across ecological guilds.</title>
        <authorList>
            <consortium name="Lawrence Berkeley National Laboratory"/>
            <person name="Harder C.B."/>
            <person name="Miyauchi S."/>
            <person name="Viragh M."/>
            <person name="Kuo A."/>
            <person name="Thoen E."/>
            <person name="Andreopoulos B."/>
            <person name="Lu D."/>
            <person name="Skrede I."/>
            <person name="Drula E."/>
            <person name="Henrissat B."/>
            <person name="Morin E."/>
            <person name="Kohler A."/>
            <person name="Barry K."/>
            <person name="LaButti K."/>
            <person name="Morin E."/>
            <person name="Salamov A."/>
            <person name="Lipzen A."/>
            <person name="Mereny Z."/>
            <person name="Hegedus B."/>
            <person name="Baldrian P."/>
            <person name="Stursova M."/>
            <person name="Weitz H."/>
            <person name="Taylor A."/>
            <person name="Grigoriev I.V."/>
            <person name="Nagy L.G."/>
            <person name="Martin F."/>
            <person name="Kauserud H."/>
        </authorList>
    </citation>
    <scope>NUCLEOTIDE SEQUENCE</scope>
    <source>
        <strain evidence="2">CBHHK182m</strain>
    </source>
</reference>
<dbReference type="Proteomes" id="UP001215598">
    <property type="component" value="Unassembled WGS sequence"/>
</dbReference>
<dbReference type="EMBL" id="JARKIB010000154">
    <property type="protein sequence ID" value="KAJ7731276.1"/>
    <property type="molecule type" value="Genomic_DNA"/>
</dbReference>
<organism evidence="2 3">
    <name type="scientific">Mycena metata</name>
    <dbReference type="NCBI Taxonomy" id="1033252"/>
    <lineage>
        <taxon>Eukaryota</taxon>
        <taxon>Fungi</taxon>
        <taxon>Dikarya</taxon>
        <taxon>Basidiomycota</taxon>
        <taxon>Agaricomycotina</taxon>
        <taxon>Agaricomycetes</taxon>
        <taxon>Agaricomycetidae</taxon>
        <taxon>Agaricales</taxon>
        <taxon>Marasmiineae</taxon>
        <taxon>Mycenaceae</taxon>
        <taxon>Mycena</taxon>
    </lineage>
</organism>
<name>A0AAD7HYH8_9AGAR</name>
<gene>
    <name evidence="2" type="ORF">B0H16DRAFT_1469257</name>
</gene>
<protein>
    <submittedName>
        <fullName evidence="2">Uncharacterized protein</fullName>
    </submittedName>
</protein>
<feature type="region of interest" description="Disordered" evidence="1">
    <location>
        <begin position="165"/>
        <end position="203"/>
    </location>
</feature>
<comment type="caution">
    <text evidence="2">The sequence shown here is derived from an EMBL/GenBank/DDBJ whole genome shotgun (WGS) entry which is preliminary data.</text>
</comment>
<evidence type="ECO:0000313" key="2">
    <source>
        <dbReference type="EMBL" id="KAJ7731276.1"/>
    </source>
</evidence>